<dbReference type="InterPro" id="IPR025695">
    <property type="entry name" value="DoxX-like"/>
</dbReference>
<dbReference type="EMBL" id="VIKR01000001">
    <property type="protein sequence ID" value="TQV76752.1"/>
    <property type="molecule type" value="Genomic_DNA"/>
</dbReference>
<protein>
    <recommendedName>
        <fullName evidence="4">DoxX-like family protein</fullName>
    </recommendedName>
</protein>
<feature type="transmembrane region" description="Helical" evidence="1">
    <location>
        <begin position="102"/>
        <end position="120"/>
    </location>
</feature>
<gene>
    <name evidence="2" type="ORF">FLL45_01995</name>
</gene>
<keyword evidence="3" id="KW-1185">Reference proteome</keyword>
<dbReference type="Proteomes" id="UP000317839">
    <property type="component" value="Unassembled WGS sequence"/>
</dbReference>
<feature type="transmembrane region" description="Helical" evidence="1">
    <location>
        <begin position="73"/>
        <end position="96"/>
    </location>
</feature>
<feature type="transmembrane region" description="Helical" evidence="1">
    <location>
        <begin position="47"/>
        <end position="66"/>
    </location>
</feature>
<reference evidence="2 3" key="1">
    <citation type="submission" date="2019-06" db="EMBL/GenBank/DDBJ databases">
        <title>Draft genome of Aliikangiella marina GYP-15.</title>
        <authorList>
            <person name="Wang G."/>
        </authorList>
    </citation>
    <scope>NUCLEOTIDE SEQUENCE [LARGE SCALE GENOMIC DNA]</scope>
    <source>
        <strain evidence="2 3">GYP-15</strain>
    </source>
</reference>
<accession>A0A545THR5</accession>
<keyword evidence="1" id="KW-0472">Membrane</keyword>
<sequence>MSEVQIMRYLITCTWLYQGIFPKLVHIAPLEWLISGSLGFDDATTVLFIKISGILECLWALVFFKLYQYLQVLWLNILALVGLFAAVVILQPSLLIEAFNPVTTNALLIGMTLVLMRSLAKSNQLKQV</sequence>
<name>A0A545THR5_9GAMM</name>
<dbReference type="RefSeq" id="WP_142888112.1">
    <property type="nucleotide sequence ID" value="NZ_VIKR01000001.1"/>
</dbReference>
<evidence type="ECO:0008006" key="4">
    <source>
        <dbReference type="Google" id="ProtNLM"/>
    </source>
</evidence>
<dbReference type="Pfam" id="PF13781">
    <property type="entry name" value="DoxX_3"/>
    <property type="match status" value="1"/>
</dbReference>
<keyword evidence="1" id="KW-1133">Transmembrane helix</keyword>
<comment type="caution">
    <text evidence="2">The sequence shown here is derived from an EMBL/GenBank/DDBJ whole genome shotgun (WGS) entry which is preliminary data.</text>
</comment>
<evidence type="ECO:0000256" key="1">
    <source>
        <dbReference type="SAM" id="Phobius"/>
    </source>
</evidence>
<proteinExistence type="predicted"/>
<evidence type="ECO:0000313" key="2">
    <source>
        <dbReference type="EMBL" id="TQV76752.1"/>
    </source>
</evidence>
<evidence type="ECO:0000313" key="3">
    <source>
        <dbReference type="Proteomes" id="UP000317839"/>
    </source>
</evidence>
<organism evidence="2 3">
    <name type="scientific">Aliikangiella marina</name>
    <dbReference type="NCBI Taxonomy" id="1712262"/>
    <lineage>
        <taxon>Bacteria</taxon>
        <taxon>Pseudomonadati</taxon>
        <taxon>Pseudomonadota</taxon>
        <taxon>Gammaproteobacteria</taxon>
        <taxon>Oceanospirillales</taxon>
        <taxon>Pleioneaceae</taxon>
        <taxon>Aliikangiella</taxon>
    </lineage>
</organism>
<keyword evidence="1" id="KW-0812">Transmembrane</keyword>
<dbReference type="AlphaFoldDB" id="A0A545THR5"/>
<dbReference type="OrthoDB" id="6199084at2"/>